<dbReference type="OrthoDB" id="6713140at2"/>
<evidence type="ECO:0000313" key="2">
    <source>
        <dbReference type="Proteomes" id="UP000027746"/>
    </source>
</evidence>
<proteinExistence type="predicted"/>
<dbReference type="GeneID" id="68868066"/>
<dbReference type="EMBL" id="JAMD01000002">
    <property type="protein sequence ID" value="KEJ97080.1"/>
    <property type="molecule type" value="Genomic_DNA"/>
</dbReference>
<sequence length="302" mass="33911">MSTPNTVRFYLEAGLRDSAAKGAHNFIGKIATVLADAGLEPAYLEVTRAARLAGAALGGPTLTHMKPPVGAQGLTFRRVYHYPFWQIDQTDQRWDWDVARSAFPVDDIAPKEAQRFYGFWKKRLFGDATASVGGFVYIPLQGRLTEHRSFQTCSPLDMIHRTRAAWPDKRIIATLHPKEVYSDAEISTLEAIADRDPLLEVRTGEMERLLPACDCVVTQNSSAAFNGYFFGKPAILFAKIDFHHIALRGDDPHSFGRIADHRPDYAKYIWWFWQDQSINAGHPSAPAKIAARLARFGWPIPQ</sequence>
<reference evidence="1 2" key="1">
    <citation type="submission" date="2014-01" db="EMBL/GenBank/DDBJ databases">
        <title>Sulfitobacter sp. H3 (MCCC 1A00686) Genome Sequencing.</title>
        <authorList>
            <person name="Lai Q."/>
            <person name="Hong Z."/>
        </authorList>
    </citation>
    <scope>NUCLEOTIDE SEQUENCE [LARGE SCALE GENOMIC DNA]</scope>
    <source>
        <strain evidence="1 2">H3</strain>
    </source>
</reference>
<dbReference type="SUPFAM" id="SSF53756">
    <property type="entry name" value="UDP-Glycosyltransferase/glycogen phosphorylase"/>
    <property type="match status" value="1"/>
</dbReference>
<name>A0A073J5M7_9RHOB</name>
<protein>
    <recommendedName>
        <fullName evidence="3">Capsule polysaccharide biosynthesis protein</fullName>
    </recommendedName>
</protein>
<organism evidence="1 2">
    <name type="scientific">Pseudosulfitobacter pseudonitzschiae</name>
    <dbReference type="NCBI Taxonomy" id="1402135"/>
    <lineage>
        <taxon>Bacteria</taxon>
        <taxon>Pseudomonadati</taxon>
        <taxon>Pseudomonadota</taxon>
        <taxon>Alphaproteobacteria</taxon>
        <taxon>Rhodobacterales</taxon>
        <taxon>Roseobacteraceae</taxon>
        <taxon>Pseudosulfitobacter</taxon>
    </lineage>
</organism>
<evidence type="ECO:0008006" key="3">
    <source>
        <dbReference type="Google" id="ProtNLM"/>
    </source>
</evidence>
<evidence type="ECO:0000313" key="1">
    <source>
        <dbReference type="EMBL" id="KEJ97080.1"/>
    </source>
</evidence>
<accession>A0A073J5M7</accession>
<gene>
    <name evidence="1" type="ORF">SUH3_09915</name>
</gene>
<keyword evidence="2" id="KW-1185">Reference proteome</keyword>
<dbReference type="Proteomes" id="UP000027746">
    <property type="component" value="Unassembled WGS sequence"/>
</dbReference>
<comment type="caution">
    <text evidence="1">The sequence shown here is derived from an EMBL/GenBank/DDBJ whole genome shotgun (WGS) entry which is preliminary data.</text>
</comment>
<dbReference type="RefSeq" id="WP_037922705.1">
    <property type="nucleotide sequence ID" value="NZ_CP054599.1"/>
</dbReference>
<dbReference type="AlphaFoldDB" id="A0A073J5M7"/>